<evidence type="ECO:0000313" key="2">
    <source>
        <dbReference type="EMBL" id="ODV86797.1"/>
    </source>
</evidence>
<dbReference type="EMBL" id="KV453849">
    <property type="protein sequence ID" value="ODV86797.1"/>
    <property type="molecule type" value="Genomic_DNA"/>
</dbReference>
<gene>
    <name evidence="2" type="ORF">CANARDRAFT_174840</name>
</gene>
<accession>A0A1E4T4V7</accession>
<name>A0A1E4T4V7_9ASCO</name>
<proteinExistence type="predicted"/>
<organism evidence="2 3">
    <name type="scientific">[Candida] arabinofermentans NRRL YB-2248</name>
    <dbReference type="NCBI Taxonomy" id="983967"/>
    <lineage>
        <taxon>Eukaryota</taxon>
        <taxon>Fungi</taxon>
        <taxon>Dikarya</taxon>
        <taxon>Ascomycota</taxon>
        <taxon>Saccharomycotina</taxon>
        <taxon>Pichiomycetes</taxon>
        <taxon>Pichiales</taxon>
        <taxon>Pichiaceae</taxon>
        <taxon>Ogataea</taxon>
        <taxon>Ogataea/Candida clade</taxon>
    </lineage>
</organism>
<keyword evidence="3" id="KW-1185">Reference proteome</keyword>
<evidence type="ECO:0000256" key="1">
    <source>
        <dbReference type="SAM" id="MobiDB-lite"/>
    </source>
</evidence>
<dbReference type="Proteomes" id="UP000094801">
    <property type="component" value="Unassembled WGS sequence"/>
</dbReference>
<reference evidence="3" key="1">
    <citation type="submission" date="2016-04" db="EMBL/GenBank/DDBJ databases">
        <title>Comparative genomics of biotechnologically important yeasts.</title>
        <authorList>
            <consortium name="DOE Joint Genome Institute"/>
            <person name="Riley R."/>
            <person name="Haridas S."/>
            <person name="Wolfe K.H."/>
            <person name="Lopes M.R."/>
            <person name="Hittinger C.T."/>
            <person name="Goker M."/>
            <person name="Salamov A."/>
            <person name="Wisecaver J."/>
            <person name="Long T.M."/>
            <person name="Aerts A.L."/>
            <person name="Barry K."/>
            <person name="Choi C."/>
            <person name="Clum A."/>
            <person name="Coughlan A.Y."/>
            <person name="Deshpande S."/>
            <person name="Douglass A.P."/>
            <person name="Hanson S.J."/>
            <person name="Klenk H.-P."/>
            <person name="Labutti K."/>
            <person name="Lapidus A."/>
            <person name="Lindquist E."/>
            <person name="Lipzen A."/>
            <person name="Meier-Kolthoff J.P."/>
            <person name="Ohm R.A."/>
            <person name="Otillar R.P."/>
            <person name="Pangilinan J."/>
            <person name="Peng Y."/>
            <person name="Rokas A."/>
            <person name="Rosa C.A."/>
            <person name="Scheuner C."/>
            <person name="Sibirny A.A."/>
            <person name="Slot J.C."/>
            <person name="Stielow J.B."/>
            <person name="Sun H."/>
            <person name="Kurtzman C.P."/>
            <person name="Blackwell M."/>
            <person name="Grigoriev I.V."/>
            <person name="Jeffries T.W."/>
        </authorList>
    </citation>
    <scope>NUCLEOTIDE SEQUENCE [LARGE SCALE GENOMIC DNA]</scope>
    <source>
        <strain evidence="3">NRRL YB-2248</strain>
    </source>
</reference>
<evidence type="ECO:0000313" key="3">
    <source>
        <dbReference type="Proteomes" id="UP000094801"/>
    </source>
</evidence>
<protein>
    <submittedName>
        <fullName evidence="2">Uncharacterized protein</fullName>
    </submittedName>
</protein>
<dbReference type="AlphaFoldDB" id="A0A1E4T4V7"/>
<feature type="compositionally biased region" description="Polar residues" evidence="1">
    <location>
        <begin position="60"/>
        <end position="69"/>
    </location>
</feature>
<sequence length="69" mass="7636">MIDKVDQQLTSYSSAPGICFDCYTAAGHKMNFLHRSPAIPHPLSRHRGSSPRISLKASKSRNSTFTDSK</sequence>
<feature type="region of interest" description="Disordered" evidence="1">
    <location>
        <begin position="38"/>
        <end position="69"/>
    </location>
</feature>